<reference evidence="8 9" key="1">
    <citation type="journal article" date="2021" name="Int. J. Syst. Evol. Microbiol.">
        <title>Amazonocrinis nigriterrae gen. nov., sp. nov., Atlanticothrix silvestris gen. nov., sp. nov. and Dendronalium phyllosphericum gen. nov., sp. nov., nostocacean cyanobacteria from Brazilian environments.</title>
        <authorList>
            <person name="Alvarenga D.O."/>
            <person name="Andreote A.P.D."/>
            <person name="Branco L.H.Z."/>
            <person name="Delbaje E."/>
            <person name="Cruz R.B."/>
            <person name="Varani A.M."/>
            <person name="Fiore M.F."/>
        </authorList>
    </citation>
    <scope>NUCLEOTIDE SEQUENCE [LARGE SCALE GENOMIC DNA]</scope>
    <source>
        <strain evidence="8 9">CENA67</strain>
    </source>
</reference>
<dbReference type="GO" id="GO:0005886">
    <property type="term" value="C:plasma membrane"/>
    <property type="evidence" value="ECO:0007669"/>
    <property type="project" value="UniProtKB-SubCell"/>
</dbReference>
<feature type="transmembrane region" description="Helical" evidence="7">
    <location>
        <begin position="7"/>
        <end position="30"/>
    </location>
</feature>
<feature type="transmembrane region" description="Helical" evidence="7">
    <location>
        <begin position="249"/>
        <end position="270"/>
    </location>
</feature>
<comment type="subcellular location">
    <subcellularLocation>
        <location evidence="1">Cell membrane</location>
        <topology evidence="1">Multi-pass membrane protein</topology>
    </subcellularLocation>
</comment>
<dbReference type="Gene3D" id="1.20.1250.20">
    <property type="entry name" value="MFS general substrate transporter like domains"/>
    <property type="match status" value="1"/>
</dbReference>
<feature type="transmembrane region" description="Helical" evidence="7">
    <location>
        <begin position="282"/>
        <end position="299"/>
    </location>
</feature>
<evidence type="ECO:0000256" key="6">
    <source>
        <dbReference type="ARBA" id="ARBA00023136"/>
    </source>
</evidence>
<keyword evidence="5 7" id="KW-1133">Transmembrane helix</keyword>
<feature type="transmembrane region" description="Helical" evidence="7">
    <location>
        <begin position="153"/>
        <end position="179"/>
    </location>
</feature>
<dbReference type="InterPro" id="IPR036259">
    <property type="entry name" value="MFS_trans_sf"/>
</dbReference>
<dbReference type="EMBL" id="JAECZC010000007">
    <property type="protein sequence ID" value="MBH8561825.1"/>
    <property type="molecule type" value="Genomic_DNA"/>
</dbReference>
<keyword evidence="6 7" id="KW-0472">Membrane</keyword>
<evidence type="ECO:0000256" key="2">
    <source>
        <dbReference type="ARBA" id="ARBA00022448"/>
    </source>
</evidence>
<protein>
    <submittedName>
        <fullName evidence="8">MFS transporter</fullName>
    </submittedName>
</protein>
<keyword evidence="3" id="KW-1003">Cell membrane</keyword>
<evidence type="ECO:0000313" key="9">
    <source>
        <dbReference type="Proteomes" id="UP000632766"/>
    </source>
</evidence>
<organism evidence="8 9">
    <name type="scientific">Amazonocrinis nigriterrae CENA67</name>
    <dbReference type="NCBI Taxonomy" id="2794033"/>
    <lineage>
        <taxon>Bacteria</taxon>
        <taxon>Bacillati</taxon>
        <taxon>Cyanobacteriota</taxon>
        <taxon>Cyanophyceae</taxon>
        <taxon>Nostocales</taxon>
        <taxon>Nostocaceae</taxon>
        <taxon>Amazonocrinis</taxon>
        <taxon>Amazonocrinis nigriterrae</taxon>
    </lineage>
</organism>
<evidence type="ECO:0000256" key="1">
    <source>
        <dbReference type="ARBA" id="ARBA00004651"/>
    </source>
</evidence>
<evidence type="ECO:0000256" key="7">
    <source>
        <dbReference type="SAM" id="Phobius"/>
    </source>
</evidence>
<comment type="caution">
    <text evidence="8">The sequence shown here is derived from an EMBL/GenBank/DDBJ whole genome shotgun (WGS) entry which is preliminary data.</text>
</comment>
<dbReference type="CDD" id="cd06173">
    <property type="entry name" value="MFS_MefA_like"/>
    <property type="match status" value="1"/>
</dbReference>
<sequence>MQTFIIIWLGQMISLIGSTMTAFAFSIWVWELTHQATALALFHLFAQIPQFLITPIAGVIVDKINRKFLMIVGDTAGGLLTFSVFLLYLTDSLQLWHLYVAFAAKCTFEQFQELAYSASISTIVPQQKYSHASSLSFLAGHGSLIIAPALAGILYGVIGLFGILIIDIISFLVAIVTVLRMHIPQPAIAESITPKPTNIIQDMSFGFKYIISQPNLLALLVLTAIFWLIHDIGDSVYKPMILAASGNDASVLGSLYAAAGVGGVLGVLLINIYPVSKSRIKGILFGMIGTALGRIILGLGRTPVIWIPAQLYSSLNYPLLGSYSDAIWLAKVQPQLQGRVFATKSMILLLTSALANLIGGPLTDRVFEPAMMPQGSLAPIFGSIFGTRTGAGSALLYVISAVGLLLVGLSGYAFRNLHGENDQERDR</sequence>
<keyword evidence="2" id="KW-0813">Transport</keyword>
<dbReference type="InterPro" id="IPR010290">
    <property type="entry name" value="TM_effector"/>
</dbReference>
<accession>A0A8J7HPN3</accession>
<dbReference type="PANTHER" id="PTHR43266">
    <property type="entry name" value="MACROLIDE-EFFLUX PROTEIN"/>
    <property type="match status" value="1"/>
</dbReference>
<dbReference type="Proteomes" id="UP000632766">
    <property type="component" value="Unassembled WGS sequence"/>
</dbReference>
<dbReference type="PANTHER" id="PTHR43266:SF2">
    <property type="entry name" value="MAJOR FACILITATOR SUPERFAMILY (MFS) PROFILE DOMAIN-CONTAINING PROTEIN"/>
    <property type="match status" value="1"/>
</dbReference>
<keyword evidence="9" id="KW-1185">Reference proteome</keyword>
<name>A0A8J7HPN3_9NOST</name>
<feature type="transmembrane region" description="Helical" evidence="7">
    <location>
        <begin position="36"/>
        <end position="61"/>
    </location>
</feature>
<dbReference type="Pfam" id="PF05977">
    <property type="entry name" value="MFS_3"/>
    <property type="match status" value="1"/>
</dbReference>
<gene>
    <name evidence="8" type="ORF">I8748_06485</name>
</gene>
<feature type="transmembrane region" description="Helical" evidence="7">
    <location>
        <begin position="394"/>
        <end position="414"/>
    </location>
</feature>
<dbReference type="AlphaFoldDB" id="A0A8J7HPN3"/>
<proteinExistence type="predicted"/>
<evidence type="ECO:0000313" key="8">
    <source>
        <dbReference type="EMBL" id="MBH8561825.1"/>
    </source>
</evidence>
<keyword evidence="4 7" id="KW-0812">Transmembrane</keyword>
<evidence type="ECO:0000256" key="5">
    <source>
        <dbReference type="ARBA" id="ARBA00022989"/>
    </source>
</evidence>
<feature type="transmembrane region" description="Helical" evidence="7">
    <location>
        <begin position="68"/>
        <end position="89"/>
    </location>
</feature>
<feature type="transmembrane region" description="Helical" evidence="7">
    <location>
        <begin position="209"/>
        <end position="229"/>
    </location>
</feature>
<dbReference type="SUPFAM" id="SSF103473">
    <property type="entry name" value="MFS general substrate transporter"/>
    <property type="match status" value="1"/>
</dbReference>
<evidence type="ECO:0000256" key="4">
    <source>
        <dbReference type="ARBA" id="ARBA00022692"/>
    </source>
</evidence>
<dbReference type="RefSeq" id="WP_198123815.1">
    <property type="nucleotide sequence ID" value="NZ_JAECZC010000007.1"/>
</dbReference>
<evidence type="ECO:0000256" key="3">
    <source>
        <dbReference type="ARBA" id="ARBA00022475"/>
    </source>
</evidence>